<dbReference type="InterPro" id="IPR050458">
    <property type="entry name" value="LolB"/>
</dbReference>
<dbReference type="Pfam" id="PF05762">
    <property type="entry name" value="VWA_CoxE"/>
    <property type="match status" value="1"/>
</dbReference>
<name>A0ABW3BI26_9ACTN</name>
<dbReference type="InterPro" id="IPR008912">
    <property type="entry name" value="Uncharacterised_CoxE"/>
</dbReference>
<dbReference type="InterPro" id="IPR036465">
    <property type="entry name" value="vWFA_dom_sf"/>
</dbReference>
<organism evidence="2 3">
    <name type="scientific">Streptomonospora algeriensis</name>
    <dbReference type="NCBI Taxonomy" id="995084"/>
    <lineage>
        <taxon>Bacteria</taxon>
        <taxon>Bacillati</taxon>
        <taxon>Actinomycetota</taxon>
        <taxon>Actinomycetes</taxon>
        <taxon>Streptosporangiales</taxon>
        <taxon>Nocardiopsidaceae</taxon>
        <taxon>Streptomonospora</taxon>
    </lineage>
</organism>
<dbReference type="PANTHER" id="PTHR30634">
    <property type="entry name" value="OUTER MEMBRANE LOLAB LIPOPROTEIN INSERTION APPARATUS"/>
    <property type="match status" value="1"/>
</dbReference>
<reference evidence="3" key="1">
    <citation type="journal article" date="2019" name="Int. J. Syst. Evol. Microbiol.">
        <title>The Global Catalogue of Microorganisms (GCM) 10K type strain sequencing project: providing services to taxonomists for standard genome sequencing and annotation.</title>
        <authorList>
            <consortium name="The Broad Institute Genomics Platform"/>
            <consortium name="The Broad Institute Genome Sequencing Center for Infectious Disease"/>
            <person name="Wu L."/>
            <person name="Ma J."/>
        </authorList>
    </citation>
    <scope>NUCLEOTIDE SEQUENCE [LARGE SCALE GENOMIC DNA]</scope>
    <source>
        <strain evidence="3">CCUG 63369</strain>
    </source>
</reference>
<protein>
    <submittedName>
        <fullName evidence="2">VWA domain-containing protein</fullName>
    </submittedName>
</protein>
<evidence type="ECO:0000259" key="1">
    <source>
        <dbReference type="SMART" id="SM00327"/>
    </source>
</evidence>
<dbReference type="Gene3D" id="3.40.50.410">
    <property type="entry name" value="von Willebrand factor, type A domain"/>
    <property type="match status" value="1"/>
</dbReference>
<feature type="non-terminal residue" evidence="2">
    <location>
        <position position="1"/>
    </location>
</feature>
<dbReference type="InterPro" id="IPR002035">
    <property type="entry name" value="VWF_A"/>
</dbReference>
<evidence type="ECO:0000313" key="2">
    <source>
        <dbReference type="EMBL" id="MFD0802685.1"/>
    </source>
</evidence>
<dbReference type="Proteomes" id="UP001596956">
    <property type="component" value="Unassembled WGS sequence"/>
</dbReference>
<accession>A0ABW3BI26</accession>
<dbReference type="EMBL" id="JBHTHR010000558">
    <property type="protein sequence ID" value="MFD0802685.1"/>
    <property type="molecule type" value="Genomic_DNA"/>
</dbReference>
<gene>
    <name evidence="2" type="ORF">ACFQZU_15350</name>
</gene>
<dbReference type="PANTHER" id="PTHR30634:SF16">
    <property type="entry name" value="OUTER-MEMBRANE LIPOPROTEIN LOLB"/>
    <property type="match status" value="1"/>
</dbReference>
<dbReference type="SUPFAM" id="SSF53300">
    <property type="entry name" value="vWA-like"/>
    <property type="match status" value="1"/>
</dbReference>
<comment type="caution">
    <text evidence="2">The sequence shown here is derived from an EMBL/GenBank/DDBJ whole genome shotgun (WGS) entry which is preliminary data.</text>
</comment>
<feature type="domain" description="VWFA" evidence="1">
    <location>
        <begin position="192"/>
        <end position="351"/>
    </location>
</feature>
<keyword evidence="3" id="KW-1185">Reference proteome</keyword>
<dbReference type="SMART" id="SM00327">
    <property type="entry name" value="VWA"/>
    <property type="match status" value="1"/>
</dbReference>
<evidence type="ECO:0000313" key="3">
    <source>
        <dbReference type="Proteomes" id="UP001596956"/>
    </source>
</evidence>
<sequence>GLGGADTGMDGALAALYNRGGEDGRGNGGGGGGGRRGAGLGASTPSVADWLSDIRGYFPSSVVQVMQTDAVERLGLRRMLMEPEMMEAVEPDVHLVGTLLSLSQVMPEAARESARAVVRRVVEDLERRLAQRTRSTVQGALDRSARTHRPRRVADIDWDRTIRRNLAHYLPEYRTVVPQTLVGYARRNRGVQRDVVLAVDQSGSMAESVVYAGVFGAVLASIRALKTSMVVFDTSVVDLTERLSDPVEVLFGTRLGGGTDINRALAYCEGVIGRPQDSVLVLVSDLHEGGVREEMVRRIAALTAAGVRVVVLLALSDEGAPSYSRENAAALAALGVPAFACTPDRFPDLMAAAVEGRSLQEWA</sequence>
<proteinExistence type="predicted"/>